<accession>A0A9J8CGT9</accession>
<keyword evidence="2" id="KW-0732">Signal</keyword>
<protein>
    <submittedName>
        <fullName evidence="3">Si:dkey-234h16.7</fullName>
    </submittedName>
</protein>
<keyword evidence="1" id="KW-0472">Membrane</keyword>
<organism evidence="3 4">
    <name type="scientific">Cyprinus carpio carpio</name>
    <dbReference type="NCBI Taxonomy" id="630221"/>
    <lineage>
        <taxon>Eukaryota</taxon>
        <taxon>Metazoa</taxon>
        <taxon>Chordata</taxon>
        <taxon>Craniata</taxon>
        <taxon>Vertebrata</taxon>
        <taxon>Euteleostomi</taxon>
        <taxon>Actinopterygii</taxon>
        <taxon>Neopterygii</taxon>
        <taxon>Teleostei</taxon>
        <taxon>Ostariophysi</taxon>
        <taxon>Cypriniformes</taxon>
        <taxon>Cyprinidae</taxon>
        <taxon>Cyprininae</taxon>
        <taxon>Cyprinus</taxon>
    </lineage>
</organism>
<dbReference type="GeneTree" id="ENSGT01020000230750"/>
<dbReference type="OMA" id="MIGMAVC"/>
<evidence type="ECO:0000313" key="3">
    <source>
        <dbReference type="Ensembl" id="ENSCCRP00000168573.1"/>
    </source>
</evidence>
<dbReference type="AlphaFoldDB" id="A0A9J8CGT9"/>
<reference evidence="3" key="1">
    <citation type="submission" date="2025-08" db="UniProtKB">
        <authorList>
            <consortium name="Ensembl"/>
        </authorList>
    </citation>
    <scope>IDENTIFICATION</scope>
</reference>
<feature type="chain" id="PRO_5039897029" evidence="2">
    <location>
        <begin position="22"/>
        <end position="69"/>
    </location>
</feature>
<dbReference type="Proteomes" id="UP001108240">
    <property type="component" value="Unplaced"/>
</dbReference>
<evidence type="ECO:0000256" key="2">
    <source>
        <dbReference type="SAM" id="SignalP"/>
    </source>
</evidence>
<evidence type="ECO:0000256" key="1">
    <source>
        <dbReference type="SAM" id="Phobius"/>
    </source>
</evidence>
<feature type="transmembrane region" description="Helical" evidence="1">
    <location>
        <begin position="41"/>
        <end position="63"/>
    </location>
</feature>
<keyword evidence="1" id="KW-1133">Transmembrane helix</keyword>
<sequence length="69" mass="7747">MSARLISLIACCITFFQSGNAQLGESKLHDRPYEVLLRQNLVLLISVLSILLAVMIGMAVCVYKPLRRR</sequence>
<keyword evidence="4" id="KW-1185">Reference proteome</keyword>
<name>A0A9J8CGT9_CYPCA</name>
<evidence type="ECO:0000313" key="4">
    <source>
        <dbReference type="Proteomes" id="UP001108240"/>
    </source>
</evidence>
<keyword evidence="1" id="KW-0812">Transmembrane</keyword>
<feature type="signal peptide" evidence="2">
    <location>
        <begin position="1"/>
        <end position="21"/>
    </location>
</feature>
<proteinExistence type="predicted"/>
<reference evidence="3" key="2">
    <citation type="submission" date="2025-09" db="UniProtKB">
        <authorList>
            <consortium name="Ensembl"/>
        </authorList>
    </citation>
    <scope>IDENTIFICATION</scope>
</reference>
<dbReference type="Ensembl" id="ENSCCRT00000190703.1">
    <property type="protein sequence ID" value="ENSCCRP00000168573.1"/>
    <property type="gene ID" value="ENSCCRG00000053853.1"/>
</dbReference>